<dbReference type="Proteomes" id="UP000504634">
    <property type="component" value="Unplaced"/>
</dbReference>
<proteinExistence type="predicted"/>
<name>A0A6J2UG66_DROLE</name>
<feature type="region of interest" description="Disordered" evidence="1">
    <location>
        <begin position="75"/>
        <end position="102"/>
    </location>
</feature>
<gene>
    <name evidence="4" type="primary">LOC115632946</name>
</gene>
<evidence type="ECO:0000313" key="3">
    <source>
        <dbReference type="Proteomes" id="UP000504634"/>
    </source>
</evidence>
<dbReference type="RefSeq" id="XP_030386102.1">
    <property type="nucleotide sequence ID" value="XM_030530242.1"/>
</dbReference>
<evidence type="ECO:0000313" key="4">
    <source>
        <dbReference type="RefSeq" id="XP_030386102.1"/>
    </source>
</evidence>
<evidence type="ECO:0000256" key="1">
    <source>
        <dbReference type="SAM" id="MobiDB-lite"/>
    </source>
</evidence>
<accession>A0A6J2UG66</accession>
<feature type="chain" id="PRO_5027009171" evidence="2">
    <location>
        <begin position="21"/>
        <end position="181"/>
    </location>
</feature>
<protein>
    <submittedName>
        <fullName evidence="4">Uncharacterized protein LOC115632946</fullName>
    </submittedName>
</protein>
<dbReference type="AlphaFoldDB" id="A0A6J2UG66"/>
<feature type="signal peptide" evidence="2">
    <location>
        <begin position="1"/>
        <end position="20"/>
    </location>
</feature>
<keyword evidence="2" id="KW-0732">Signal</keyword>
<dbReference type="GeneID" id="115632946"/>
<sequence length="181" mass="19319">MQILTVAAFFLLLAVASSRAQEPAHDLESIATTMQNATVRQEVKNSWPQFTTVPLVIYNKNGSFTRANISPDNVDMTNDTSSTTTAYTTTETSTSTTMGGNRDTELSASPTVTACNPLPSGSFMLNTTGSKVNSTSLVITTVQANSDFRCVCTKINAKSNASGLELTYPVILMALLAIYKA</sequence>
<keyword evidence="3" id="KW-1185">Reference proteome</keyword>
<reference evidence="4" key="1">
    <citation type="submission" date="2025-08" db="UniProtKB">
        <authorList>
            <consortium name="RefSeq"/>
        </authorList>
    </citation>
    <scope>IDENTIFICATION</scope>
    <source>
        <strain evidence="4">11010-0011.00</strain>
        <tissue evidence="4">Whole body</tissue>
    </source>
</reference>
<feature type="compositionally biased region" description="Low complexity" evidence="1">
    <location>
        <begin position="77"/>
        <end position="97"/>
    </location>
</feature>
<evidence type="ECO:0000256" key="2">
    <source>
        <dbReference type="SAM" id="SignalP"/>
    </source>
</evidence>
<organism evidence="3 4">
    <name type="scientific">Drosophila lebanonensis</name>
    <name type="common">Fruit fly</name>
    <name type="synonym">Scaptodrosophila lebanonensis</name>
    <dbReference type="NCBI Taxonomy" id="7225"/>
    <lineage>
        <taxon>Eukaryota</taxon>
        <taxon>Metazoa</taxon>
        <taxon>Ecdysozoa</taxon>
        <taxon>Arthropoda</taxon>
        <taxon>Hexapoda</taxon>
        <taxon>Insecta</taxon>
        <taxon>Pterygota</taxon>
        <taxon>Neoptera</taxon>
        <taxon>Endopterygota</taxon>
        <taxon>Diptera</taxon>
        <taxon>Brachycera</taxon>
        <taxon>Muscomorpha</taxon>
        <taxon>Ephydroidea</taxon>
        <taxon>Drosophilidae</taxon>
        <taxon>Scaptodrosophila</taxon>
    </lineage>
</organism>